<gene>
    <name evidence="1" type="ORF">MNB_SV-6-974</name>
</gene>
<evidence type="ECO:0000313" key="1">
    <source>
        <dbReference type="EMBL" id="SFV61425.1"/>
    </source>
</evidence>
<sequence>MSRLKKTLLIVGLGLLLGSANLLAQSSVVDIVKKAYDYLDHQDKYVFDAVNIDHVGKDTIKHQVTVEVDRPDKLRIDVRGDVRNRTTYLNNGVYTIYDYDKKMYVNIKVPNSIDGALDKLYEKYRVVIPLAQLLYKNMGKRMKKNFKSKNFGVVDLNGEKCNYIAFSDRYKEVHVWISASNKPLIKHIVVKDKVKRNNTYKEATIVWRDAKSISSSDFIFKKPNNSIEVFLDK</sequence>
<reference evidence="1" key="1">
    <citation type="submission" date="2016-10" db="EMBL/GenBank/DDBJ databases">
        <authorList>
            <person name="de Groot N.N."/>
        </authorList>
    </citation>
    <scope>NUCLEOTIDE SEQUENCE</scope>
</reference>
<name>A0A1W1C6Q0_9ZZZZ</name>
<dbReference type="AlphaFoldDB" id="A0A1W1C6Q0"/>
<dbReference type="SUPFAM" id="SSF89392">
    <property type="entry name" value="Prokaryotic lipoproteins and lipoprotein localization factors"/>
    <property type="match status" value="1"/>
</dbReference>
<dbReference type="InterPro" id="IPR019207">
    <property type="entry name" value="DUF2092"/>
</dbReference>
<proteinExistence type="predicted"/>
<organism evidence="1">
    <name type="scientific">hydrothermal vent metagenome</name>
    <dbReference type="NCBI Taxonomy" id="652676"/>
    <lineage>
        <taxon>unclassified sequences</taxon>
        <taxon>metagenomes</taxon>
        <taxon>ecological metagenomes</taxon>
    </lineage>
</organism>
<dbReference type="InterPro" id="IPR029046">
    <property type="entry name" value="LolA/LolB/LppX"/>
</dbReference>
<accession>A0A1W1C6Q0</accession>
<dbReference type="EMBL" id="FPHC01000064">
    <property type="protein sequence ID" value="SFV61425.1"/>
    <property type="molecule type" value="Genomic_DNA"/>
</dbReference>
<protein>
    <submittedName>
        <fullName evidence="1">Putative membrane protein</fullName>
    </submittedName>
</protein>
<dbReference type="Pfam" id="PF09865">
    <property type="entry name" value="DUF2092"/>
    <property type="match status" value="1"/>
</dbReference>
<dbReference type="Gene3D" id="2.50.20.10">
    <property type="entry name" value="Lipoprotein localisation LolA/LolB/LppX"/>
    <property type="match status" value="1"/>
</dbReference>